<dbReference type="RefSeq" id="WP_090469714.1">
    <property type="nucleotide sequence ID" value="NZ_FOWF01000001.1"/>
</dbReference>
<gene>
    <name evidence="10" type="primary">galT</name>
    <name evidence="14" type="ORF">SAMN05216508_10268</name>
</gene>
<dbReference type="InterPro" id="IPR005850">
    <property type="entry name" value="GalP_Utransf_C"/>
</dbReference>
<evidence type="ECO:0000256" key="4">
    <source>
        <dbReference type="ARBA" id="ARBA00008706"/>
    </source>
</evidence>
<name>A0A1I7FDH7_9FIRM</name>
<dbReference type="AlphaFoldDB" id="A0A1I7FDH7"/>
<proteinExistence type="inferred from homology"/>
<evidence type="ECO:0000256" key="5">
    <source>
        <dbReference type="ARBA" id="ARBA00022490"/>
    </source>
</evidence>
<evidence type="ECO:0000256" key="2">
    <source>
        <dbReference type="ARBA" id="ARBA00004496"/>
    </source>
</evidence>
<dbReference type="Pfam" id="PF01087">
    <property type="entry name" value="GalP_UDP_transf"/>
    <property type="match status" value="1"/>
</dbReference>
<feature type="compositionally biased region" description="Gly residues" evidence="11">
    <location>
        <begin position="474"/>
        <end position="484"/>
    </location>
</feature>
<dbReference type="HAMAP" id="MF_00571">
    <property type="entry name" value="GalP_UDP_trans"/>
    <property type="match status" value="1"/>
</dbReference>
<dbReference type="InterPro" id="IPR023425">
    <property type="entry name" value="GalP_uridyl_Trfase_II_CS"/>
</dbReference>
<keyword evidence="8 10" id="KW-0299">Galactose metabolism</keyword>
<sequence>MEEKTEQKTEKRISELIGELAAYGIRTGLVDPADSVYTVNRLLEVFRQKDYQPGNPETAEAESLREVADILRDMTEWAAENGVLEQDTAVSRDLFDTCVMGCLTPPPSVVRRMFREKYRVSPKTATDWFYRFSTDTNYIRRDRIRKDVKWKAETEFGALDITINLSKPEKDPRDIAAAGKAKKSGYPACALCMENEGYAGHLTHPARQNHRIIPLILDGESYYLQYSPYVYYNEHCIILNEKHIPMVINGGTFRKLLDFVRQFPHYTAGSNADLPIVGGSILSHDHFQGGGYEFPMVRAPYEKHFEIPGAENVEAGIIRWPLSTIRLRSESAGDLARAAERVLTAWRSYDDPACFIYHETEGKSHNTITPIARMREGKYELDLVLRNNITTKEYPLGYFHPHPEYHHIKKENIGLIEVMGLAVLPARLKQEMAELEDRILCGQDLRESERTKAHADWAESWIAARGINPAQGTKGTGGNDGADPGGSLLRERLHEAVQEEIGIVFAKVLECAGVFKYTKKGREGFDRFLDSLR</sequence>
<feature type="region of interest" description="Disordered" evidence="11">
    <location>
        <begin position="468"/>
        <end position="487"/>
    </location>
</feature>
<dbReference type="Proteomes" id="UP000198817">
    <property type="component" value="Unassembled WGS sequence"/>
</dbReference>
<keyword evidence="7 10" id="KW-0548">Nucleotidyltransferase</keyword>
<dbReference type="InterPro" id="IPR005849">
    <property type="entry name" value="GalP_Utransf_N"/>
</dbReference>
<evidence type="ECO:0000259" key="12">
    <source>
        <dbReference type="Pfam" id="PF01087"/>
    </source>
</evidence>
<evidence type="ECO:0000256" key="7">
    <source>
        <dbReference type="ARBA" id="ARBA00022695"/>
    </source>
</evidence>
<evidence type="ECO:0000256" key="6">
    <source>
        <dbReference type="ARBA" id="ARBA00022679"/>
    </source>
</evidence>
<feature type="domain" description="Galactose-1-phosphate uridyl transferase C-terminal" evidence="13">
    <location>
        <begin position="260"/>
        <end position="444"/>
    </location>
</feature>
<evidence type="ECO:0000256" key="8">
    <source>
        <dbReference type="ARBA" id="ARBA00023144"/>
    </source>
</evidence>
<evidence type="ECO:0000256" key="9">
    <source>
        <dbReference type="ARBA" id="ARBA00023277"/>
    </source>
</evidence>
<comment type="pathway">
    <text evidence="3 10">Carbohydrate metabolism; galactose metabolism.</text>
</comment>
<dbReference type="PIRSF" id="PIRSF006005">
    <property type="entry name" value="GalT_BS"/>
    <property type="match status" value="1"/>
</dbReference>
<evidence type="ECO:0000259" key="13">
    <source>
        <dbReference type="Pfam" id="PF02744"/>
    </source>
</evidence>
<dbReference type="PANTHER" id="PTHR39191">
    <property type="entry name" value="GALACTOSE-1-PHOSPHATE URIDYLYLTRANSFERASE"/>
    <property type="match status" value="1"/>
</dbReference>
<keyword evidence="5 10" id="KW-0963">Cytoplasm</keyword>
<accession>A0A1I7FDH7</accession>
<evidence type="ECO:0000256" key="10">
    <source>
        <dbReference type="HAMAP-Rule" id="MF_00571"/>
    </source>
</evidence>
<comment type="similarity">
    <text evidence="4 10">Belongs to the galactose-1-phosphate uridylyltransferase type 2 family.</text>
</comment>
<evidence type="ECO:0000256" key="1">
    <source>
        <dbReference type="ARBA" id="ARBA00001107"/>
    </source>
</evidence>
<dbReference type="PROSITE" id="PS01163">
    <property type="entry name" value="GAL_P_UDP_TRANSF_II"/>
    <property type="match status" value="1"/>
</dbReference>
<dbReference type="OrthoDB" id="2293at2"/>
<dbReference type="NCBIfam" id="NF003629">
    <property type="entry name" value="PRK05270.1-2"/>
    <property type="match status" value="1"/>
</dbReference>
<comment type="subcellular location">
    <subcellularLocation>
        <location evidence="2 10">Cytoplasm</location>
    </subcellularLocation>
</comment>
<reference evidence="14 15" key="1">
    <citation type="submission" date="2016-10" db="EMBL/GenBank/DDBJ databases">
        <authorList>
            <person name="de Groot N.N."/>
        </authorList>
    </citation>
    <scope>NUCLEOTIDE SEQUENCE [LARGE SCALE GENOMIC DNA]</scope>
    <source>
        <strain evidence="14 15">KHGC13</strain>
    </source>
</reference>
<comment type="catalytic activity">
    <reaction evidence="1 10">
        <text>alpha-D-galactose 1-phosphate + UDP-alpha-D-glucose = alpha-D-glucose 1-phosphate + UDP-alpha-D-galactose</text>
        <dbReference type="Rhea" id="RHEA:13989"/>
        <dbReference type="ChEBI" id="CHEBI:58336"/>
        <dbReference type="ChEBI" id="CHEBI:58601"/>
        <dbReference type="ChEBI" id="CHEBI:58885"/>
        <dbReference type="ChEBI" id="CHEBI:66914"/>
        <dbReference type="EC" id="2.7.7.12"/>
    </reaction>
</comment>
<feature type="domain" description="Galactose-1-phosphate uridyl transferase N-terminal" evidence="12">
    <location>
        <begin position="31"/>
        <end position="245"/>
    </location>
</feature>
<dbReference type="EC" id="2.7.7.12" evidence="10"/>
<dbReference type="STRING" id="155865.SAMN05216515_10199"/>
<keyword evidence="15" id="KW-1185">Reference proteome</keyword>
<keyword evidence="6 10" id="KW-0808">Transferase</keyword>
<dbReference type="GO" id="GO:0006012">
    <property type="term" value="P:galactose metabolic process"/>
    <property type="evidence" value="ECO:0007669"/>
    <property type="project" value="UniProtKB-UniRule"/>
</dbReference>
<organism evidence="14 15">
    <name type="scientific">Eubacterium pyruvativorans</name>
    <dbReference type="NCBI Taxonomy" id="155865"/>
    <lineage>
        <taxon>Bacteria</taxon>
        <taxon>Bacillati</taxon>
        <taxon>Bacillota</taxon>
        <taxon>Clostridia</taxon>
        <taxon>Eubacteriales</taxon>
        <taxon>Eubacteriaceae</taxon>
        <taxon>Eubacterium</taxon>
    </lineage>
</organism>
<dbReference type="GO" id="GO:0008108">
    <property type="term" value="F:UDP-glucose:hexose-1-phosphate uridylyltransferase activity"/>
    <property type="evidence" value="ECO:0007669"/>
    <property type="project" value="UniProtKB-UniRule"/>
</dbReference>
<dbReference type="GO" id="GO:0005737">
    <property type="term" value="C:cytoplasm"/>
    <property type="evidence" value="ECO:0007669"/>
    <property type="project" value="UniProtKB-SubCell"/>
</dbReference>
<dbReference type="Pfam" id="PF02744">
    <property type="entry name" value="GalP_UDP_tr_C"/>
    <property type="match status" value="1"/>
</dbReference>
<dbReference type="UniPathway" id="UPA00214"/>
<keyword evidence="9 10" id="KW-0119">Carbohydrate metabolism</keyword>
<dbReference type="InterPro" id="IPR000766">
    <property type="entry name" value="GalP_uridyl_Trfase_II"/>
</dbReference>
<evidence type="ECO:0000256" key="11">
    <source>
        <dbReference type="SAM" id="MobiDB-lite"/>
    </source>
</evidence>
<dbReference type="EMBL" id="FPBT01000002">
    <property type="protein sequence ID" value="SFU34155.1"/>
    <property type="molecule type" value="Genomic_DNA"/>
</dbReference>
<protein>
    <recommendedName>
        <fullName evidence="10">Galactose-1-phosphate uridylyltransferase</fullName>
        <shortName evidence="10">Gal-1-P uridylyltransferase</shortName>
        <ecNumber evidence="10">2.7.7.12</ecNumber>
    </recommendedName>
    <alternativeName>
        <fullName evidence="10">UDP-glucose--hexose-1-phosphate uridylyltransferase</fullName>
    </alternativeName>
</protein>
<dbReference type="PANTHER" id="PTHR39191:SF1">
    <property type="entry name" value="DUF4922 DOMAIN-CONTAINING PROTEIN"/>
    <property type="match status" value="1"/>
</dbReference>
<evidence type="ECO:0000256" key="3">
    <source>
        <dbReference type="ARBA" id="ARBA00004947"/>
    </source>
</evidence>
<evidence type="ECO:0000313" key="15">
    <source>
        <dbReference type="Proteomes" id="UP000198817"/>
    </source>
</evidence>
<evidence type="ECO:0000313" key="14">
    <source>
        <dbReference type="EMBL" id="SFU34155.1"/>
    </source>
</evidence>